<protein>
    <submittedName>
        <fullName evidence="1">Uncharacterized protein</fullName>
    </submittedName>
</protein>
<accession>A0A965ZEA0</accession>
<sequence>MKYYIGKNESNETVITYANEILEMEEQPFLTEYLWLKIQTIAGSIIIKHEGRQEERKDKEVKFKKDMLLYKSVMNQIGYDRGIRRLNGNKM</sequence>
<organism evidence="1 2">
    <name type="scientific">Mucilaginibacter agri</name>
    <dbReference type="NCBI Taxonomy" id="2695265"/>
    <lineage>
        <taxon>Bacteria</taxon>
        <taxon>Pseudomonadati</taxon>
        <taxon>Bacteroidota</taxon>
        <taxon>Sphingobacteriia</taxon>
        <taxon>Sphingobacteriales</taxon>
        <taxon>Sphingobacteriaceae</taxon>
        <taxon>Mucilaginibacter</taxon>
    </lineage>
</organism>
<dbReference type="RefSeq" id="WP_166585104.1">
    <property type="nucleotide sequence ID" value="NZ_WWEO01000040.1"/>
</dbReference>
<gene>
    <name evidence="1" type="ORF">GSY63_07140</name>
</gene>
<proteinExistence type="predicted"/>
<keyword evidence="2" id="KW-1185">Reference proteome</keyword>
<reference evidence="1" key="2">
    <citation type="submission" date="2020-10" db="EMBL/GenBank/DDBJ databases">
        <title>Mucilaginibacter sp. nov., isolated from soil.</title>
        <authorList>
            <person name="Jeon C.O."/>
        </authorList>
    </citation>
    <scope>NUCLEOTIDE SEQUENCE</scope>
    <source>
        <strain evidence="1">R11</strain>
    </source>
</reference>
<name>A0A965ZEA0_9SPHI</name>
<evidence type="ECO:0000313" key="2">
    <source>
        <dbReference type="Proteomes" id="UP000638732"/>
    </source>
</evidence>
<dbReference type="EMBL" id="WWEO01000040">
    <property type="protein sequence ID" value="NCD69125.1"/>
    <property type="molecule type" value="Genomic_DNA"/>
</dbReference>
<comment type="caution">
    <text evidence="1">The sequence shown here is derived from an EMBL/GenBank/DDBJ whole genome shotgun (WGS) entry which is preliminary data.</text>
</comment>
<dbReference type="AlphaFoldDB" id="A0A965ZEA0"/>
<reference evidence="1" key="1">
    <citation type="submission" date="2020-01" db="EMBL/GenBank/DDBJ databases">
        <authorList>
            <person name="Seo Y.L."/>
        </authorList>
    </citation>
    <scope>NUCLEOTIDE SEQUENCE</scope>
    <source>
        <strain evidence="1">R11</strain>
    </source>
</reference>
<evidence type="ECO:0000313" key="1">
    <source>
        <dbReference type="EMBL" id="NCD69125.1"/>
    </source>
</evidence>
<dbReference type="Proteomes" id="UP000638732">
    <property type="component" value="Unassembled WGS sequence"/>
</dbReference>